<dbReference type="SUPFAM" id="SSF52309">
    <property type="entry name" value="N-(deoxy)ribosyltransferase-like"/>
    <property type="match status" value="1"/>
</dbReference>
<dbReference type="Pfam" id="PF05014">
    <property type="entry name" value="Nuc_deoxyrib_tr"/>
    <property type="match status" value="1"/>
</dbReference>
<organism evidence="1 2">
    <name type="scientific">Staphylococcus canis</name>
    <dbReference type="NCBI Taxonomy" id="2724942"/>
    <lineage>
        <taxon>Bacteria</taxon>
        <taxon>Bacillati</taxon>
        <taxon>Bacillota</taxon>
        <taxon>Bacilli</taxon>
        <taxon>Bacillales</taxon>
        <taxon>Staphylococcaceae</taxon>
        <taxon>Staphylococcus</taxon>
    </lineage>
</organism>
<dbReference type="RefSeq" id="WP_198617967.1">
    <property type="nucleotide sequence ID" value="NZ_JABANU010000013.1"/>
</dbReference>
<gene>
    <name evidence="1" type="ORF">HHH54_06170</name>
</gene>
<evidence type="ECO:0000313" key="2">
    <source>
        <dbReference type="Proteomes" id="UP000751852"/>
    </source>
</evidence>
<comment type="caution">
    <text evidence="1">The sequence shown here is derived from an EMBL/GenBank/DDBJ whole genome shotgun (WGS) entry which is preliminary data.</text>
</comment>
<sequence>MKQVYLGGGMLDLGDQMRREYEKAELTKLGYKVYAPQDDKDINDKHNAHQDDLAERIVDNDTLGMTTSQILIFDYLPHNQGTICEMGFVQYMLKDLSRLSTSIYAMPKVYVQCTDIRQGTGHISKEQDRQEFSINQYVYGVILEITEGRGIQTFDEILEELKNE</sequence>
<accession>A0ABS0T9Q5</accession>
<evidence type="ECO:0008006" key="3">
    <source>
        <dbReference type="Google" id="ProtNLM"/>
    </source>
</evidence>
<proteinExistence type="predicted"/>
<dbReference type="Proteomes" id="UP000751852">
    <property type="component" value="Unassembled WGS sequence"/>
</dbReference>
<evidence type="ECO:0000313" key="1">
    <source>
        <dbReference type="EMBL" id="MBI5975187.1"/>
    </source>
</evidence>
<dbReference type="InterPro" id="IPR007710">
    <property type="entry name" value="Nucleoside_deoxyribTrfase"/>
</dbReference>
<name>A0ABS0T9Q5_9STAP</name>
<dbReference type="Gene3D" id="3.40.50.450">
    <property type="match status" value="1"/>
</dbReference>
<keyword evidence="2" id="KW-1185">Reference proteome</keyword>
<reference evidence="1 2" key="1">
    <citation type="submission" date="2020-04" db="EMBL/GenBank/DDBJ databases">
        <title>Staphylococcus species from domestic dog.</title>
        <authorList>
            <person name="Paterson G.K."/>
        </authorList>
    </citation>
    <scope>NUCLEOTIDE SEQUENCE [LARGE SCALE GENOMIC DNA]</scope>
    <source>
        <strain evidence="1 2">H16/1A</strain>
    </source>
</reference>
<dbReference type="EMBL" id="JABANU010000013">
    <property type="protein sequence ID" value="MBI5975187.1"/>
    <property type="molecule type" value="Genomic_DNA"/>
</dbReference>
<protein>
    <recommendedName>
        <fullName evidence="3">Nucleoside 2-deoxyribosyltransferase</fullName>
    </recommendedName>
</protein>